<dbReference type="GO" id="GO:0005886">
    <property type="term" value="C:plasma membrane"/>
    <property type="evidence" value="ECO:0007669"/>
    <property type="project" value="TreeGrafter"/>
</dbReference>
<dbReference type="InterPro" id="IPR001482">
    <property type="entry name" value="T2SS/T4SS_dom"/>
</dbReference>
<keyword evidence="2" id="KW-0547">Nucleotide-binding</keyword>
<dbReference type="SMART" id="SM00065">
    <property type="entry name" value="GAF"/>
    <property type="match status" value="1"/>
</dbReference>
<dbReference type="EMBL" id="CP080507">
    <property type="protein sequence ID" value="QYM77479.1"/>
    <property type="molecule type" value="Genomic_DNA"/>
</dbReference>
<dbReference type="InterPro" id="IPR037257">
    <property type="entry name" value="T2SS_E_N_sf"/>
</dbReference>
<dbReference type="RefSeq" id="WP_220160584.1">
    <property type="nucleotide sequence ID" value="NZ_CP080507.1"/>
</dbReference>
<evidence type="ECO:0000256" key="3">
    <source>
        <dbReference type="ARBA" id="ARBA00022840"/>
    </source>
</evidence>
<dbReference type="Gene3D" id="3.30.450.90">
    <property type="match status" value="1"/>
</dbReference>
<evidence type="ECO:0000313" key="5">
    <source>
        <dbReference type="EMBL" id="QYM77479.1"/>
    </source>
</evidence>
<dbReference type="Gene3D" id="3.40.50.300">
    <property type="entry name" value="P-loop containing nucleotide triphosphate hydrolases"/>
    <property type="match status" value="1"/>
</dbReference>
<name>A0A8F9TTG2_9BACT</name>
<dbReference type="CDD" id="cd01129">
    <property type="entry name" value="PulE-GspE-like"/>
    <property type="match status" value="1"/>
</dbReference>
<dbReference type="PANTHER" id="PTHR30258">
    <property type="entry name" value="TYPE II SECRETION SYSTEM PROTEIN GSPE-RELATED"/>
    <property type="match status" value="1"/>
</dbReference>
<dbReference type="Gene3D" id="3.30.450.40">
    <property type="match status" value="1"/>
</dbReference>
<organism evidence="5 6">
    <name type="scientific">Horticoccus luteus</name>
    <dbReference type="NCBI Taxonomy" id="2862869"/>
    <lineage>
        <taxon>Bacteria</taxon>
        <taxon>Pseudomonadati</taxon>
        <taxon>Verrucomicrobiota</taxon>
        <taxon>Opitutia</taxon>
        <taxon>Opitutales</taxon>
        <taxon>Opitutaceae</taxon>
        <taxon>Horticoccus</taxon>
    </lineage>
</organism>
<evidence type="ECO:0000313" key="6">
    <source>
        <dbReference type="Proteomes" id="UP000825051"/>
    </source>
</evidence>
<dbReference type="FunFam" id="3.40.50.300:FF:000398">
    <property type="entry name" value="Type IV pilus assembly ATPase PilB"/>
    <property type="match status" value="1"/>
</dbReference>
<dbReference type="AlphaFoldDB" id="A0A8F9TTG2"/>
<keyword evidence="6" id="KW-1185">Reference proteome</keyword>
<evidence type="ECO:0000259" key="4">
    <source>
        <dbReference type="PROSITE" id="PS00662"/>
    </source>
</evidence>
<dbReference type="PANTHER" id="PTHR30258:SF1">
    <property type="entry name" value="PROTEIN TRANSPORT PROTEIN HOFB HOMOLOG"/>
    <property type="match status" value="1"/>
</dbReference>
<dbReference type="Proteomes" id="UP000825051">
    <property type="component" value="Chromosome"/>
</dbReference>
<dbReference type="GO" id="GO:0016887">
    <property type="term" value="F:ATP hydrolysis activity"/>
    <property type="evidence" value="ECO:0007669"/>
    <property type="project" value="TreeGrafter"/>
</dbReference>
<feature type="domain" description="Bacterial type II secretion system protein E" evidence="4">
    <location>
        <begin position="542"/>
        <end position="556"/>
    </location>
</feature>
<dbReference type="KEGG" id="ole:K0B96_09050"/>
<gene>
    <name evidence="5" type="primary">tadA</name>
    <name evidence="5" type="ORF">K0B96_09050</name>
</gene>
<dbReference type="InterPro" id="IPR007831">
    <property type="entry name" value="T2SS_GspE_N"/>
</dbReference>
<dbReference type="Pfam" id="PF05157">
    <property type="entry name" value="MshEN"/>
    <property type="match status" value="1"/>
</dbReference>
<evidence type="ECO:0000256" key="2">
    <source>
        <dbReference type="ARBA" id="ARBA00022741"/>
    </source>
</evidence>
<protein>
    <submittedName>
        <fullName evidence="5">Flp pilus assembly complex ATPase component TadA</fullName>
    </submittedName>
</protein>
<dbReference type="InterPro" id="IPR027417">
    <property type="entry name" value="P-loop_NTPase"/>
</dbReference>
<dbReference type="Pfam" id="PF00437">
    <property type="entry name" value="T2SSE"/>
    <property type="match status" value="1"/>
</dbReference>
<accession>A0A8F9TTG2</accession>
<proteinExistence type="inferred from homology"/>
<comment type="similarity">
    <text evidence="1">Belongs to the GSP E family.</text>
</comment>
<reference evidence="5" key="1">
    <citation type="submission" date="2021-08" db="EMBL/GenBank/DDBJ databases">
        <title>Genome of a novel bacterium of the phylum Verrucomicrobia, Oleiharenicola sp. KSB-15.</title>
        <authorList>
            <person name="Chung J.-H."/>
            <person name="Ahn J.-H."/>
            <person name="Yoon Y."/>
            <person name="Kim D.-Y."/>
            <person name="An S.-H."/>
            <person name="Park I."/>
            <person name="Yeon J."/>
        </authorList>
    </citation>
    <scope>NUCLEOTIDE SEQUENCE</scope>
    <source>
        <strain evidence="5">KSB-15</strain>
    </source>
</reference>
<dbReference type="Pfam" id="PF13185">
    <property type="entry name" value="GAF_2"/>
    <property type="match status" value="1"/>
</dbReference>
<keyword evidence="3" id="KW-0067">ATP-binding</keyword>
<dbReference type="PROSITE" id="PS00662">
    <property type="entry name" value="T2SP_E"/>
    <property type="match status" value="1"/>
</dbReference>
<dbReference type="InterPro" id="IPR003018">
    <property type="entry name" value="GAF"/>
</dbReference>
<dbReference type="SUPFAM" id="SSF52540">
    <property type="entry name" value="P-loop containing nucleoside triphosphate hydrolases"/>
    <property type="match status" value="1"/>
</dbReference>
<evidence type="ECO:0000256" key="1">
    <source>
        <dbReference type="ARBA" id="ARBA00006611"/>
    </source>
</evidence>
<dbReference type="GO" id="GO:0005524">
    <property type="term" value="F:ATP binding"/>
    <property type="evidence" value="ECO:0007669"/>
    <property type="project" value="UniProtKB-KW"/>
</dbReference>
<dbReference type="SUPFAM" id="SSF160246">
    <property type="entry name" value="EspE N-terminal domain-like"/>
    <property type="match status" value="1"/>
</dbReference>
<sequence length="728" mass="79994">MASSGISNALRRSLLIKLISKPAPSREDVDSVVELTASKVVEALQAQSMTLYLVEGNDILFKHVYYSPTLWTSHPALEQKLQETAAILLETKLPLGTGVVGKVIATGEPVFFRNTESQAPFMNSMGDRTGFAVESMLTVPLKTTNVIGAIQVLNKEPSAGTAGLFVDRDLALLQEVAEYSATLIQRMLDPKFQLSADDTAKFVAKFTDLPLVTSPDEIEYDEKLVESVGDAIIRREGIFPHKRLTPTAVAAVMINPLDYAKRESFTQATDLGLEEIRVVSAALFETLLRRFFKDAKKDAASDNIDISSVAEVITSAYDTAGHSTEITAADLESEDSAPIVQLANRIIEDAYISGASDIHIEPQEKELMVRYRIDGLCQEKLRLPKQVSNALVTRLKIMCNLDIAERRLPQDGRIVFKKYTKKNIDIDLRVATGPMNHGEKVVMRILDKQKSTLPLTALGFSEENLAKYRDCIRQPYGMILHCGPTGSGKSMTLYSALAEVNTPDVNIQTAEDPIEYTLPGLNQMQMSRQIGLTFARALRCYLRMDPDIILVGEIRDEETAGIAVEAALTGHLLVSTLHTNDAPSTISRLGEMGIEPFNISASLICVCAQRLLRRVCKNCKVSYEPVGREKDILEKAIGWSGPIFKANPQGCPTCNGIGYKGRVGIHELMTNSETLTEAINKEVEVAELKRVAMKTGMKTLHQDSMLKVKLGLTTVEDALANVPPDLIL</sequence>
<dbReference type="InterPro" id="IPR029016">
    <property type="entry name" value="GAF-like_dom_sf"/>
</dbReference>
<dbReference type="SUPFAM" id="SSF55781">
    <property type="entry name" value="GAF domain-like"/>
    <property type="match status" value="1"/>
</dbReference>